<proteinExistence type="predicted"/>
<keyword evidence="2" id="KW-1185">Reference proteome</keyword>
<evidence type="ECO:0000313" key="1">
    <source>
        <dbReference type="EMBL" id="CUX11627.1"/>
    </source>
</evidence>
<organism evidence="1 2">
    <name type="scientific">Agrobacterium tomkonis CFBP 6623</name>
    <dbReference type="NCBI Taxonomy" id="1183432"/>
    <lineage>
        <taxon>Bacteria</taxon>
        <taxon>Pseudomonadati</taxon>
        <taxon>Pseudomonadota</taxon>
        <taxon>Alphaproteobacteria</taxon>
        <taxon>Hyphomicrobiales</taxon>
        <taxon>Rhizobiaceae</taxon>
        <taxon>Rhizobium/Agrobacterium group</taxon>
        <taxon>Agrobacterium</taxon>
        <taxon>Agrobacterium tumefaciens complex</taxon>
    </lineage>
</organism>
<dbReference type="STRING" id="1183432.AGR3A_Cc170059"/>
<protein>
    <submittedName>
        <fullName evidence="1">Uncharacterized protein</fullName>
    </submittedName>
</protein>
<dbReference type="Proteomes" id="UP000191988">
    <property type="component" value="Unassembled WGS sequence"/>
</dbReference>
<sequence>MTGFATHMHLTVTIRPAGRVAVSVR</sequence>
<evidence type="ECO:0000313" key="2">
    <source>
        <dbReference type="Proteomes" id="UP000191988"/>
    </source>
</evidence>
<dbReference type="EMBL" id="FBWK01000009">
    <property type="protein sequence ID" value="CUX11627.1"/>
    <property type="molecule type" value="Genomic_DNA"/>
</dbReference>
<name>A0A1S7NUT5_9HYPH</name>
<dbReference type="AlphaFoldDB" id="A0A1S7NUT5"/>
<gene>
    <name evidence="1" type="ORF">AGR3A_Cc170059</name>
</gene>
<accession>A0A1S7NUT5</accession>
<reference evidence="2" key="1">
    <citation type="submission" date="2016-01" db="EMBL/GenBank/DDBJ databases">
        <authorList>
            <person name="Regsiter A."/>
            <person name="william w."/>
        </authorList>
    </citation>
    <scope>NUCLEOTIDE SEQUENCE [LARGE SCALE GENOMIC DNA]</scope>
    <source>
        <strain evidence="2">CFBP 6623</strain>
    </source>
</reference>